<keyword evidence="1" id="KW-0677">Repeat</keyword>
<reference evidence="5 6" key="1">
    <citation type="journal article" date="2019" name="Sci. Rep.">
        <title>Comparative genomics of chytrid fungi reveal insights into the obligate biotrophic and pathogenic lifestyle of Synchytrium endobioticum.</title>
        <authorList>
            <person name="van de Vossenberg B.T.L.H."/>
            <person name="Warris S."/>
            <person name="Nguyen H.D.T."/>
            <person name="van Gent-Pelzer M.P.E."/>
            <person name="Joly D.L."/>
            <person name="van de Geest H.C."/>
            <person name="Bonants P.J.M."/>
            <person name="Smith D.S."/>
            <person name="Levesque C.A."/>
            <person name="van der Lee T.A.J."/>
        </authorList>
    </citation>
    <scope>NUCLEOTIDE SEQUENCE [LARGE SCALE GENOMIC DNA]</scope>
    <source>
        <strain evidence="5 6">CBS 675.73</strain>
    </source>
</reference>
<feature type="region of interest" description="Disordered" evidence="3">
    <location>
        <begin position="1358"/>
        <end position="1377"/>
    </location>
</feature>
<feature type="region of interest" description="Disordered" evidence="3">
    <location>
        <begin position="66"/>
        <end position="93"/>
    </location>
</feature>
<dbReference type="SMART" id="SM00225">
    <property type="entry name" value="BTB"/>
    <property type="match status" value="2"/>
</dbReference>
<dbReference type="Pfam" id="PF00415">
    <property type="entry name" value="RCC1"/>
    <property type="match status" value="4"/>
</dbReference>
<evidence type="ECO:0000256" key="1">
    <source>
        <dbReference type="ARBA" id="ARBA00022737"/>
    </source>
</evidence>
<evidence type="ECO:0000259" key="4">
    <source>
        <dbReference type="PROSITE" id="PS50097"/>
    </source>
</evidence>
<name>A0A507FFL3_9FUNG</name>
<evidence type="ECO:0000313" key="6">
    <source>
        <dbReference type="Proteomes" id="UP000320333"/>
    </source>
</evidence>
<feature type="domain" description="BTB" evidence="4">
    <location>
        <begin position="711"/>
        <end position="841"/>
    </location>
</feature>
<evidence type="ECO:0000256" key="2">
    <source>
        <dbReference type="PROSITE-ProRule" id="PRU00235"/>
    </source>
</evidence>
<dbReference type="InterPro" id="IPR000210">
    <property type="entry name" value="BTB/POZ_dom"/>
</dbReference>
<feature type="repeat" description="RCC1" evidence="2">
    <location>
        <begin position="425"/>
        <end position="479"/>
    </location>
</feature>
<dbReference type="Pfam" id="PF00651">
    <property type="entry name" value="BTB"/>
    <property type="match status" value="1"/>
</dbReference>
<sequence>MRNKSAARRSPFASVREWTANSSEACDIAEMLSSGTGSAQCQWSLLDTDGAGKTLIQRILRAESASNKVMDDDEDGGSIDSRGYQDEDELSSDDVAPNSVSLLASVPSAILLQAVNWPDLESKYTAMHELLYAGKLSCAVALLRMIPDIDLNARDKDGLSCFDLLDLSFERNQRTIQEARTNEDEDSGDEFTAAADAVADPLSAMPVSSHHTGFSKRTCSTSVWTWGSNSNLQLGHSNTNNRAFPERLEIAPHLYLSDPVSIQNLHHHHSLVTKLSMSKYHTVIATDSHLYSFGFGSGGRLGLGHNETTLLPSLVRGFEGSRASDSNQSPTMPSSSDGCINQISDSCKISCIATGPDHTMVVTDSGRVFTWGSNKWGQLGYATDSIRDEMKPSLSPVEVGGVFKKVKIIGAAAAKYHSVAFSNNGLLFTWGWNIGQLGYSQPPNTTQLQQTPRKVTAIPQGEILAVAATNNSTALLINRGEVHVISNNQTHRVSFTPPPILSAFANVNNSSVRPSAKHSTSAGGGVSADYKTNSAVRIVKIVSGNHQYVGMTGEGDIYMWCPPVEVEEFKNTWQQQNFPQSRPKRIWSAHGAREGGEMAAKDVAVGIDSTVLVRTENGHVYMGTKRKEVKFKESSGQRDIIYFKFKQVPYLQNIQSVYASISGAFAAIRVDELPSPIQPRASSLREDLRKVMISQPHEESQPETSAGEPFVDVRLILMHCEEEYAFEAHSVILASRSPFFRRVIETMNSRTRQGKQPSLNNLTDAWEMENGSILVSIEESFGSPDDVPIPSFDLNLGNSVGVEPEVTDRVLVIRFLNAEYMPKALGSLLELMYTGSFSRNWESQEIQPAKGGKKSLNGKKTTTKNGDKKLYKSSSSAYVTTQSDFYILARLFELEQTSSISGTSSLERYCESFASCLHESSLMRATADVALELEEGTTQFFAQRVFLAARSPFFDAMLGSGSQWMLVRKNVELPNGTHANVVVVDLGHWTLEVMRVVMEWLYTDAGFESIAANLSRGTMLEYLRLLIDILSCANEFLLERLKEQVSSVLRDLLDLSNVVELLEVADMYDAKLLKESCLDFICWNLSTLIESHMLDDAPEGLLKDMEAALQLKQQAKFPQMRSPDGFYARIKTTSAQLDRESKLFYSSPIAREDREKFHLETLASRARLDQERALARSKEFKANENAAKHAMRMNSSPQTMFDLELESPTVKNKLDSASSGKAGKKKDKQNWKKIDLGTPVASTAVQSVNTMPDLISKPSISSLKGWGSAGAAVTAAKVSLSDIMKETEKKVERKSSSANLAPASSRPVAILSDVPTAKNSQAGLQLGSQPATVSANILKTPTKRAVSAAIAVPEQMNGSPVNAAARSWGTPSNYKAASASATSPFSVTAPLSSSIPSDSLQTVPIKVSTKKSQKERKRESTGAAAGASNAPTLSLVAHTPPSAWTIPDSRQPLPRFHEQENEEEPGFDFWSSSTAAPTSWKKGDGNRKQATGASPRLATSWSQSPTKVSAIQFASSPVPSAPPARPTLSEIQEEEMRRRKTEIRLRENIKNTSFAEIQKEELELKELQEQFGVRMVFQNGEWQVTAAETEVAEASEPAATSSARKSGRGGGGGGPKRRGGGGAAKGRGSPKKKE</sequence>
<feature type="region of interest" description="Disordered" evidence="3">
    <location>
        <begin position="844"/>
        <end position="867"/>
    </location>
</feature>
<dbReference type="STRING" id="246404.A0A507FFL3"/>
<dbReference type="OrthoDB" id="1893551at2759"/>
<evidence type="ECO:0000256" key="3">
    <source>
        <dbReference type="SAM" id="MobiDB-lite"/>
    </source>
</evidence>
<dbReference type="SUPFAM" id="SSF50985">
    <property type="entry name" value="RCC1/BLIP-II"/>
    <property type="match status" value="1"/>
</dbReference>
<dbReference type="PRINTS" id="PR00633">
    <property type="entry name" value="RCCNDNSATION"/>
</dbReference>
<feature type="repeat" description="RCC1" evidence="2">
    <location>
        <begin position="288"/>
        <end position="365"/>
    </location>
</feature>
<feature type="region of interest" description="Disordered" evidence="3">
    <location>
        <begin position="1589"/>
        <end position="1634"/>
    </location>
</feature>
<dbReference type="EMBL" id="QEAP01000093">
    <property type="protein sequence ID" value="TPX75141.1"/>
    <property type="molecule type" value="Genomic_DNA"/>
</dbReference>
<feature type="repeat" description="RCC1" evidence="2">
    <location>
        <begin position="221"/>
        <end position="288"/>
    </location>
</feature>
<dbReference type="Gene3D" id="2.130.10.30">
    <property type="entry name" value="Regulator of chromosome condensation 1/beta-lactamase-inhibitor protein II"/>
    <property type="match status" value="2"/>
</dbReference>
<dbReference type="InterPro" id="IPR051625">
    <property type="entry name" value="Signaling_Regulatory_Domain"/>
</dbReference>
<dbReference type="PANTHER" id="PTHR22872">
    <property type="entry name" value="BTK-BINDING PROTEIN-RELATED"/>
    <property type="match status" value="1"/>
</dbReference>
<dbReference type="InterPro" id="IPR009091">
    <property type="entry name" value="RCC1/BLIP-II"/>
</dbReference>
<organism evidence="5 6">
    <name type="scientific">Chytriomyces confervae</name>
    <dbReference type="NCBI Taxonomy" id="246404"/>
    <lineage>
        <taxon>Eukaryota</taxon>
        <taxon>Fungi</taxon>
        <taxon>Fungi incertae sedis</taxon>
        <taxon>Chytridiomycota</taxon>
        <taxon>Chytridiomycota incertae sedis</taxon>
        <taxon>Chytridiomycetes</taxon>
        <taxon>Chytridiales</taxon>
        <taxon>Chytriomycetaceae</taxon>
        <taxon>Chytriomyces</taxon>
    </lineage>
</organism>
<dbReference type="PROSITE" id="PS00626">
    <property type="entry name" value="RCC1_2"/>
    <property type="match status" value="1"/>
</dbReference>
<dbReference type="Gene3D" id="3.30.710.10">
    <property type="entry name" value="Potassium Channel Kv1.1, Chain A"/>
    <property type="match status" value="2"/>
</dbReference>
<feature type="compositionally biased region" description="Polar residues" evidence="3">
    <location>
        <begin position="1386"/>
        <end position="1402"/>
    </location>
</feature>
<dbReference type="PANTHER" id="PTHR22872:SF2">
    <property type="entry name" value="INHIBITOR OF BRUTON TYROSINE KINASE"/>
    <property type="match status" value="1"/>
</dbReference>
<keyword evidence="6" id="KW-1185">Reference proteome</keyword>
<dbReference type="CDD" id="cd18500">
    <property type="entry name" value="BACK_IBtk"/>
    <property type="match status" value="1"/>
</dbReference>
<gene>
    <name evidence="5" type="ORF">CcCBS67573_g03583</name>
</gene>
<dbReference type="Proteomes" id="UP000320333">
    <property type="component" value="Unassembled WGS sequence"/>
</dbReference>
<feature type="domain" description="BTB" evidence="4">
    <location>
        <begin position="927"/>
        <end position="1004"/>
    </location>
</feature>
<proteinExistence type="predicted"/>
<dbReference type="InterPro" id="IPR011333">
    <property type="entry name" value="SKP1/BTB/POZ_sf"/>
</dbReference>
<evidence type="ECO:0000313" key="5">
    <source>
        <dbReference type="EMBL" id="TPX75141.1"/>
    </source>
</evidence>
<dbReference type="PROSITE" id="PS50012">
    <property type="entry name" value="RCC1_3"/>
    <property type="match status" value="4"/>
</dbReference>
<feature type="compositionally biased region" description="Gly residues" evidence="3">
    <location>
        <begin position="1608"/>
        <end position="1625"/>
    </location>
</feature>
<feature type="region of interest" description="Disordered" evidence="3">
    <location>
        <begin position="1386"/>
        <end position="1536"/>
    </location>
</feature>
<protein>
    <recommendedName>
        <fullName evidence="4">BTB domain-containing protein</fullName>
    </recommendedName>
</protein>
<feature type="repeat" description="RCC1" evidence="2">
    <location>
        <begin position="366"/>
        <end position="424"/>
    </location>
</feature>
<feature type="compositionally biased region" description="Polar residues" evidence="3">
    <location>
        <begin position="1488"/>
        <end position="1513"/>
    </location>
</feature>
<dbReference type="SUPFAM" id="SSF54695">
    <property type="entry name" value="POZ domain"/>
    <property type="match status" value="1"/>
</dbReference>
<dbReference type="InterPro" id="IPR000408">
    <property type="entry name" value="Reg_chr_condens"/>
</dbReference>
<dbReference type="PROSITE" id="PS50097">
    <property type="entry name" value="BTB"/>
    <property type="match status" value="2"/>
</dbReference>
<accession>A0A507FFL3</accession>
<feature type="compositionally biased region" description="Low complexity" evidence="3">
    <location>
        <begin position="1589"/>
        <end position="1604"/>
    </location>
</feature>
<comment type="caution">
    <text evidence="5">The sequence shown here is derived from an EMBL/GenBank/DDBJ whole genome shotgun (WGS) entry which is preliminary data.</text>
</comment>